<evidence type="ECO:0000313" key="1">
    <source>
        <dbReference type="EMBL" id="TFK65320.1"/>
    </source>
</evidence>
<accession>A0ACD3AHU5</accession>
<sequence>MANLRSQILPPIFALPPEILITIFLDVVDGGISGTKTSSTFSISLVCSHWRDLALATSSLWRWIDSPARRVEMIQTLIIRAKDRPLSVLLPELHSYDTDGVAAILEKLYRTQELRLWYYHGAYSRLSSSSLKHMAAPAPLLKALDLVGLCLPDNPFLGSLPSVRDLSLDNCGFRWEEMPHCPLLRSLSISHPDFLIDTPSFLTYLSTLPLLEKLDLELAFEDENMDTVRPTIPIELPKLTSLSFTGDSPLEVAALLQHLRFPVTCNIRIDTEDVNLGDYLALFPALKTCRTGTGMIKELQMVARPFLLRMKIFEEQGRPSDVDPSKRTLLPALRLEVNGSYHNSTSFEMGYQICQNRLEFHYLERLDLFGQGTLDPPQLSFWQPFASLPNLKTLAIRQIFAVSFLDYVWREMESSVNSSPFDTIHNLVYDDPSHDVDQYTPRFTRLATYLRARADRDLALTTLTLVEPRSEHISDVAAGWFVGLVHEMKREVRRPVY</sequence>
<name>A0ACD3AHU5_9AGAR</name>
<organism evidence="1 2">
    <name type="scientific">Pluteus cervinus</name>
    <dbReference type="NCBI Taxonomy" id="181527"/>
    <lineage>
        <taxon>Eukaryota</taxon>
        <taxon>Fungi</taxon>
        <taxon>Dikarya</taxon>
        <taxon>Basidiomycota</taxon>
        <taxon>Agaricomycotina</taxon>
        <taxon>Agaricomycetes</taxon>
        <taxon>Agaricomycetidae</taxon>
        <taxon>Agaricales</taxon>
        <taxon>Pluteineae</taxon>
        <taxon>Pluteaceae</taxon>
        <taxon>Pluteus</taxon>
    </lineage>
</organism>
<protein>
    <submittedName>
        <fullName evidence="1">Uncharacterized protein</fullName>
    </submittedName>
</protein>
<dbReference type="Proteomes" id="UP000308600">
    <property type="component" value="Unassembled WGS sequence"/>
</dbReference>
<evidence type="ECO:0000313" key="2">
    <source>
        <dbReference type="Proteomes" id="UP000308600"/>
    </source>
</evidence>
<proteinExistence type="predicted"/>
<gene>
    <name evidence="1" type="ORF">BDN72DRAFT_845649</name>
</gene>
<dbReference type="EMBL" id="ML208440">
    <property type="protein sequence ID" value="TFK65320.1"/>
    <property type="molecule type" value="Genomic_DNA"/>
</dbReference>
<keyword evidence="2" id="KW-1185">Reference proteome</keyword>
<reference evidence="1 2" key="1">
    <citation type="journal article" date="2019" name="Nat. Ecol. Evol.">
        <title>Megaphylogeny resolves global patterns of mushroom evolution.</title>
        <authorList>
            <person name="Varga T."/>
            <person name="Krizsan K."/>
            <person name="Foldi C."/>
            <person name="Dima B."/>
            <person name="Sanchez-Garcia M."/>
            <person name="Sanchez-Ramirez S."/>
            <person name="Szollosi G.J."/>
            <person name="Szarkandi J.G."/>
            <person name="Papp V."/>
            <person name="Albert L."/>
            <person name="Andreopoulos W."/>
            <person name="Angelini C."/>
            <person name="Antonin V."/>
            <person name="Barry K.W."/>
            <person name="Bougher N.L."/>
            <person name="Buchanan P."/>
            <person name="Buyck B."/>
            <person name="Bense V."/>
            <person name="Catcheside P."/>
            <person name="Chovatia M."/>
            <person name="Cooper J."/>
            <person name="Damon W."/>
            <person name="Desjardin D."/>
            <person name="Finy P."/>
            <person name="Geml J."/>
            <person name="Haridas S."/>
            <person name="Hughes K."/>
            <person name="Justo A."/>
            <person name="Karasinski D."/>
            <person name="Kautmanova I."/>
            <person name="Kiss B."/>
            <person name="Kocsube S."/>
            <person name="Kotiranta H."/>
            <person name="LaButti K.M."/>
            <person name="Lechner B.E."/>
            <person name="Liimatainen K."/>
            <person name="Lipzen A."/>
            <person name="Lukacs Z."/>
            <person name="Mihaltcheva S."/>
            <person name="Morgado L.N."/>
            <person name="Niskanen T."/>
            <person name="Noordeloos M.E."/>
            <person name="Ohm R.A."/>
            <person name="Ortiz-Santana B."/>
            <person name="Ovrebo C."/>
            <person name="Racz N."/>
            <person name="Riley R."/>
            <person name="Savchenko A."/>
            <person name="Shiryaev A."/>
            <person name="Soop K."/>
            <person name="Spirin V."/>
            <person name="Szebenyi C."/>
            <person name="Tomsovsky M."/>
            <person name="Tulloss R.E."/>
            <person name="Uehling J."/>
            <person name="Grigoriev I.V."/>
            <person name="Vagvolgyi C."/>
            <person name="Papp T."/>
            <person name="Martin F.M."/>
            <person name="Miettinen O."/>
            <person name="Hibbett D.S."/>
            <person name="Nagy L.G."/>
        </authorList>
    </citation>
    <scope>NUCLEOTIDE SEQUENCE [LARGE SCALE GENOMIC DNA]</scope>
    <source>
        <strain evidence="1 2">NL-1719</strain>
    </source>
</reference>